<evidence type="ECO:0000313" key="2">
    <source>
        <dbReference type="EMBL" id="KAB2929156.1"/>
    </source>
</evidence>
<reference evidence="2 3" key="1">
    <citation type="submission" date="2019-10" db="EMBL/GenBank/DDBJ databases">
        <title>Extracellular Electron Transfer in a Candidatus Methanoperedens spp. Enrichment Culture.</title>
        <authorList>
            <person name="Berger S."/>
            <person name="Rangel Shaw D."/>
            <person name="Berben T."/>
            <person name="In 'T Zandt M."/>
            <person name="Frank J."/>
            <person name="Reimann J."/>
            <person name="Jetten M.S.M."/>
            <person name="Welte C.U."/>
        </authorList>
    </citation>
    <scope>NUCLEOTIDE SEQUENCE [LARGE SCALE GENOMIC DNA]</scope>
    <source>
        <strain evidence="2">SB12</strain>
    </source>
</reference>
<name>A0A833GXP9_9LEPT</name>
<proteinExistence type="predicted"/>
<evidence type="ECO:0000313" key="3">
    <source>
        <dbReference type="Proteomes" id="UP000460298"/>
    </source>
</evidence>
<dbReference type="EMBL" id="WBUI01000036">
    <property type="protein sequence ID" value="KAB2929156.1"/>
    <property type="molecule type" value="Genomic_DNA"/>
</dbReference>
<organism evidence="2 3">
    <name type="scientific">Leptonema illini</name>
    <dbReference type="NCBI Taxonomy" id="183"/>
    <lineage>
        <taxon>Bacteria</taxon>
        <taxon>Pseudomonadati</taxon>
        <taxon>Spirochaetota</taxon>
        <taxon>Spirochaetia</taxon>
        <taxon>Leptospirales</taxon>
        <taxon>Leptospiraceae</taxon>
        <taxon>Leptonema</taxon>
    </lineage>
</organism>
<dbReference type="Proteomes" id="UP000460298">
    <property type="component" value="Unassembled WGS sequence"/>
</dbReference>
<protein>
    <submittedName>
        <fullName evidence="2">Uncharacterized protein</fullName>
    </submittedName>
</protein>
<comment type="caution">
    <text evidence="2">The sequence shown here is derived from an EMBL/GenBank/DDBJ whole genome shotgun (WGS) entry which is preliminary data.</text>
</comment>
<evidence type="ECO:0000256" key="1">
    <source>
        <dbReference type="SAM" id="MobiDB-lite"/>
    </source>
</evidence>
<sequence>MATYYFRDRSDAAKAYSMLHSSTYEPGGGGLYVYRNGWPSNYILVGHSSDYGVDRYYVTVAGNIILADGYAVPVPALGPNQGAIFQGANEADGYWQIVPDYRGQTWYRKDTASPYVIQQLGFDPTTDLNLTDAVPPSDIGMAPVWDADNDEWTLVEDHRGEVWFDKNTAQRIVIAAPGAIPINLIDVAPHREAGSGYAPDRWNATTEEWNAYVYYYNPLTGEYVSEGLVAYGPDFSIPENSTQVLIIDFDMNRERTFSTLSQQWSYGEDLRGKRFKFAEFKYLYRAAAAASSQIVSGSLSMVQSMLSSIADRLASKADADHTHSIDDLPVAAYEESDPNKLVRSNDPRLNAAGGHADRHRTGGEDELTPAMIGAPTTAEAQAMADAAKAAAVAQILGGAAPETLDTILEIANALLNNPDVITTLQTIQGAHVADVVKHITPEERAAWNAAAGGVLPVDIVYNGNPALNDTVTAYFPTPGKYLLCVHEIQAPVETLYRGVLYQGNSITLTRHYQTGDTATLIVDGSQASFTIFGEGDGWMSLKITAIKIGDYEEP</sequence>
<feature type="region of interest" description="Disordered" evidence="1">
    <location>
        <begin position="336"/>
        <end position="366"/>
    </location>
</feature>
<gene>
    <name evidence="2" type="ORF">F9K24_20750</name>
</gene>
<dbReference type="AlphaFoldDB" id="A0A833GXP9"/>
<accession>A0A833GXP9</accession>
<feature type="compositionally biased region" description="Basic and acidic residues" evidence="1">
    <location>
        <begin position="337"/>
        <end position="346"/>
    </location>
</feature>